<organism evidence="3">
    <name type="scientific">Triticum aestivum</name>
    <name type="common">Wheat</name>
    <dbReference type="NCBI Taxonomy" id="4565"/>
    <lineage>
        <taxon>Eukaryota</taxon>
        <taxon>Viridiplantae</taxon>
        <taxon>Streptophyta</taxon>
        <taxon>Embryophyta</taxon>
        <taxon>Tracheophyta</taxon>
        <taxon>Spermatophyta</taxon>
        <taxon>Magnoliopsida</taxon>
        <taxon>Liliopsida</taxon>
        <taxon>Poales</taxon>
        <taxon>Poaceae</taxon>
        <taxon>BOP clade</taxon>
        <taxon>Pooideae</taxon>
        <taxon>Triticodae</taxon>
        <taxon>Triticeae</taxon>
        <taxon>Triticinae</taxon>
        <taxon>Triticum</taxon>
    </lineage>
</organism>
<dbReference type="EnsemblPlants" id="TraesCS7B02G046100.1">
    <property type="protein sequence ID" value="TraesCS7B02G046100.1"/>
    <property type="gene ID" value="TraesCS7B02G046100"/>
</dbReference>
<dbReference type="Gramene" id="TraesCS7B03G0122400.1">
    <property type="protein sequence ID" value="TraesCS7B03G0122400.1.CDS"/>
    <property type="gene ID" value="TraesCS7B03G0122400"/>
</dbReference>
<sequence>MGGGPGGGAGALAWLLVAVLLLALGSSTSPAACSSRVLPAEDGDVMVRAAGAGGAYGGRGGERVVVGRSLLQRAASRPPSPVPNPPRATVAPGTPPRKA</sequence>
<evidence type="ECO:0000256" key="1">
    <source>
        <dbReference type="SAM" id="MobiDB-lite"/>
    </source>
</evidence>
<evidence type="ECO:0000313" key="3">
    <source>
        <dbReference type="EnsemblPlants" id="TraesCS7B02G046100.1"/>
    </source>
</evidence>
<name>A0A3B6SCI3_WHEAT</name>
<keyword evidence="2" id="KW-0732">Signal</keyword>
<dbReference type="Gramene" id="TraesCLE_scaffold_047607_01G000500.1">
    <property type="protein sequence ID" value="TraesCLE_scaffold_047607_01G000500.1"/>
    <property type="gene ID" value="TraesCLE_scaffold_047607_01G000500"/>
</dbReference>
<dbReference type="Proteomes" id="UP000019116">
    <property type="component" value="Chromosome 7B"/>
</dbReference>
<dbReference type="Gramene" id="TraesROB_scaffold_014272_01G000600.1">
    <property type="protein sequence ID" value="TraesROB_scaffold_014272_01G000600.1"/>
    <property type="gene ID" value="TraesROB_scaffold_014272_01G000600"/>
</dbReference>
<dbReference type="AlphaFoldDB" id="A0A3B6SCI3"/>
<reference evidence="3" key="1">
    <citation type="submission" date="2018-08" db="EMBL/GenBank/DDBJ databases">
        <authorList>
            <person name="Rossello M."/>
        </authorList>
    </citation>
    <scope>NUCLEOTIDE SEQUENCE [LARGE SCALE GENOMIC DNA]</scope>
    <source>
        <strain evidence="3">cv. Chinese Spring</strain>
    </source>
</reference>
<evidence type="ECO:0000256" key="2">
    <source>
        <dbReference type="SAM" id="SignalP"/>
    </source>
</evidence>
<keyword evidence="4" id="KW-1185">Reference proteome</keyword>
<feature type="signal peptide" evidence="2">
    <location>
        <begin position="1"/>
        <end position="27"/>
    </location>
</feature>
<dbReference type="Gramene" id="TraesCS7B02G046100.1">
    <property type="protein sequence ID" value="TraesCS7B02G046100.1"/>
    <property type="gene ID" value="TraesCS7B02G046100"/>
</dbReference>
<protein>
    <submittedName>
        <fullName evidence="3">Uncharacterized protein</fullName>
    </submittedName>
</protein>
<proteinExistence type="predicted"/>
<dbReference type="OMA" id="MERGPVG"/>
<feature type="region of interest" description="Disordered" evidence="1">
    <location>
        <begin position="73"/>
        <end position="99"/>
    </location>
</feature>
<dbReference type="Gramene" id="TraesWEE_scaffold_004762_01G000300.1">
    <property type="protein sequence ID" value="TraesWEE_scaffold_004762_01G000300.1"/>
    <property type="gene ID" value="TraesWEE_scaffold_004762_01G000300"/>
</dbReference>
<reference evidence="3" key="2">
    <citation type="submission" date="2018-10" db="UniProtKB">
        <authorList>
            <consortium name="EnsemblPlants"/>
        </authorList>
    </citation>
    <scope>IDENTIFICATION</scope>
</reference>
<feature type="chain" id="PRO_5043180440" evidence="2">
    <location>
        <begin position="28"/>
        <end position="99"/>
    </location>
</feature>
<accession>A0A3B6SCI3</accession>
<evidence type="ECO:0000313" key="4">
    <source>
        <dbReference type="Proteomes" id="UP000019116"/>
    </source>
</evidence>